<dbReference type="RefSeq" id="WP_142458781.1">
    <property type="nucleotide sequence ID" value="NZ_FXTJ01000004.1"/>
</dbReference>
<accession>A0A521E4B3</accession>
<evidence type="ECO:0000313" key="3">
    <source>
        <dbReference type="Proteomes" id="UP000317484"/>
    </source>
</evidence>
<dbReference type="AlphaFoldDB" id="A0A521E4B3"/>
<dbReference type="PANTHER" id="PTHR43422:SF3">
    <property type="entry name" value="THIAMINE THIAZOLE SYNTHASE"/>
    <property type="match status" value="1"/>
</dbReference>
<proteinExistence type="predicted"/>
<dbReference type="PRINTS" id="PR00420">
    <property type="entry name" value="RNGMNOXGNASE"/>
</dbReference>
<name>A0A521E4B3_9ACTN</name>
<sequence length="461" mass="47921">MQVVVAGAGISGLTAALALARQGHRVRVVDRDGTARPAGVDAAAAWERRGVAQFHQPHAFLARLHAELDAGLPDVLASLVAHGAAPVDLPDGLRALWCRRSTLEWVLQAAAEAEPGVELRHAAVADVETAGGAVAGVRLVDGAVLPADLVVDATGRRGRLSRRWSGDTVDVPTDEVYVSRRYRLLPGAEFGPVERGVVSVAEGDGYAVLVFPHDAGTFSVCLTRLPDDEDLACLRELSSFEAATRAVPLAALWTDPARAVPISPVMVMGGLRSTFRLLDDAAPLGLHPLADAVSTSNPHFGRGSALAVAHALRLAGAVADAPGDARSWRAQVDDWVRGELHDWFEDGCRTDAARAAAWRAARDGAGWGGGPPAFGPGTPLPGWLVMAAAGADPVVGRAVLRHAHLVDPPSALTAVHPRVAAMLAEGWRPGRPPADQAGEGRPAGPPQAPPRQVLLAALAAA</sequence>
<keyword evidence="3" id="KW-1185">Reference proteome</keyword>
<dbReference type="Gene3D" id="3.50.50.60">
    <property type="entry name" value="FAD/NAD(P)-binding domain"/>
    <property type="match status" value="1"/>
</dbReference>
<dbReference type="PANTHER" id="PTHR43422">
    <property type="entry name" value="THIAMINE THIAZOLE SYNTHASE"/>
    <property type="match status" value="1"/>
</dbReference>
<dbReference type="InterPro" id="IPR036188">
    <property type="entry name" value="FAD/NAD-bd_sf"/>
</dbReference>
<dbReference type="SUPFAM" id="SSF51905">
    <property type="entry name" value="FAD/NAD(P)-binding domain"/>
    <property type="match status" value="1"/>
</dbReference>
<gene>
    <name evidence="2" type="ORF">SAMN06273567_104175</name>
</gene>
<dbReference type="EMBL" id="FXTJ01000004">
    <property type="protein sequence ID" value="SMO78211.1"/>
    <property type="molecule type" value="Genomic_DNA"/>
</dbReference>
<dbReference type="Proteomes" id="UP000317484">
    <property type="component" value="Unassembled WGS sequence"/>
</dbReference>
<evidence type="ECO:0000313" key="2">
    <source>
        <dbReference type="EMBL" id="SMO78211.1"/>
    </source>
</evidence>
<feature type="region of interest" description="Disordered" evidence="1">
    <location>
        <begin position="427"/>
        <end position="452"/>
    </location>
</feature>
<evidence type="ECO:0000256" key="1">
    <source>
        <dbReference type="SAM" id="MobiDB-lite"/>
    </source>
</evidence>
<dbReference type="Pfam" id="PF12831">
    <property type="entry name" value="FAD_oxidored"/>
    <property type="match status" value="1"/>
</dbReference>
<protein>
    <submittedName>
        <fullName evidence="2">Dehydrogenase (Flavoprotein)</fullName>
    </submittedName>
</protein>
<reference evidence="2 3" key="1">
    <citation type="submission" date="2017-05" db="EMBL/GenBank/DDBJ databases">
        <authorList>
            <person name="Varghese N."/>
            <person name="Submissions S."/>
        </authorList>
    </citation>
    <scope>NUCLEOTIDE SEQUENCE [LARGE SCALE GENOMIC DNA]</scope>
    <source>
        <strain evidence="2 3">DSM 46834</strain>
    </source>
</reference>
<organism evidence="2 3">
    <name type="scientific">Geodermatophilus aquaeductus</name>
    <dbReference type="NCBI Taxonomy" id="1564161"/>
    <lineage>
        <taxon>Bacteria</taxon>
        <taxon>Bacillati</taxon>
        <taxon>Actinomycetota</taxon>
        <taxon>Actinomycetes</taxon>
        <taxon>Geodermatophilales</taxon>
        <taxon>Geodermatophilaceae</taxon>
        <taxon>Geodermatophilus</taxon>
    </lineage>
</organism>